<comment type="catalytic activity">
    <reaction evidence="6">
        <text>UDP-N-acetyl-alpha-D-glucosamine + ATP = UDP-N-acetyl-alpha-D-glucosamine 3'-phosphate + ADP + H(+)</text>
        <dbReference type="Rhea" id="RHEA:32671"/>
        <dbReference type="ChEBI" id="CHEBI:15378"/>
        <dbReference type="ChEBI" id="CHEBI:30616"/>
        <dbReference type="ChEBI" id="CHEBI:57705"/>
        <dbReference type="ChEBI" id="CHEBI:64353"/>
        <dbReference type="ChEBI" id="CHEBI:456216"/>
        <dbReference type="EC" id="2.7.1.176"/>
    </reaction>
</comment>
<dbReference type="PANTHER" id="PTHR39206:SF1">
    <property type="entry name" value="SLL8004 PROTEIN"/>
    <property type="match status" value="1"/>
</dbReference>
<evidence type="ECO:0000256" key="6">
    <source>
        <dbReference type="ARBA" id="ARBA00048178"/>
    </source>
</evidence>
<feature type="domain" description="Zeta toxin" evidence="7">
    <location>
        <begin position="39"/>
        <end position="166"/>
    </location>
</feature>
<comment type="similarity">
    <text evidence="1">Belongs to the zeta toxin family.</text>
</comment>
<evidence type="ECO:0000259" key="7">
    <source>
        <dbReference type="Pfam" id="PF06414"/>
    </source>
</evidence>
<evidence type="ECO:0000256" key="2">
    <source>
        <dbReference type="ARBA" id="ARBA00011963"/>
    </source>
</evidence>
<keyword evidence="9" id="KW-1185">Reference proteome</keyword>
<evidence type="ECO:0000256" key="5">
    <source>
        <dbReference type="ARBA" id="ARBA00032897"/>
    </source>
</evidence>
<evidence type="ECO:0000313" key="9">
    <source>
        <dbReference type="Proteomes" id="UP000635828"/>
    </source>
</evidence>
<evidence type="ECO:0000256" key="4">
    <source>
        <dbReference type="ARBA" id="ARBA00022840"/>
    </source>
</evidence>
<organism evidence="8 9">
    <name type="scientific">Anaerostipes hominis</name>
    <name type="common">ex Liu et al. 2021</name>
    <dbReference type="NCBI Taxonomy" id="2763018"/>
    <lineage>
        <taxon>Bacteria</taxon>
        <taxon>Bacillati</taxon>
        <taxon>Bacillota</taxon>
        <taxon>Clostridia</taxon>
        <taxon>Lachnospirales</taxon>
        <taxon>Lachnospiraceae</taxon>
        <taxon>Anaerostipes</taxon>
    </lineage>
</organism>
<dbReference type="InterPro" id="IPR027417">
    <property type="entry name" value="P-loop_NTPase"/>
</dbReference>
<dbReference type="Proteomes" id="UP000635828">
    <property type="component" value="Unassembled WGS sequence"/>
</dbReference>
<protein>
    <recommendedName>
        <fullName evidence="5">UDP-N-acetylglucosamine kinase</fullName>
        <ecNumber evidence="2">2.7.1.176</ecNumber>
    </recommendedName>
    <alternativeName>
        <fullName evidence="5">UDP-N-acetylglucosamine kinase</fullName>
    </alternativeName>
</protein>
<accession>A0ABR7FPS4</accession>
<proteinExistence type="inferred from homology"/>
<comment type="caution">
    <text evidence="8">The sequence shown here is derived from an EMBL/GenBank/DDBJ whole genome shotgun (WGS) entry which is preliminary data.</text>
</comment>
<dbReference type="EMBL" id="JACOOS010000005">
    <property type="protein sequence ID" value="MBC5677164.1"/>
    <property type="molecule type" value="Genomic_DNA"/>
</dbReference>
<dbReference type="InterPro" id="IPR010488">
    <property type="entry name" value="Zeta_toxin_domain"/>
</dbReference>
<gene>
    <name evidence="8" type="ORF">H8S22_05960</name>
</gene>
<dbReference type="Pfam" id="PF06414">
    <property type="entry name" value="Zeta_toxin"/>
    <property type="match status" value="1"/>
</dbReference>
<dbReference type="EC" id="2.7.1.176" evidence="2"/>
<dbReference type="SUPFAM" id="SSF52540">
    <property type="entry name" value="P-loop containing nucleoside triphosphate hydrolases"/>
    <property type="match status" value="1"/>
</dbReference>
<keyword evidence="4" id="KW-0067">ATP-binding</keyword>
<reference evidence="8 9" key="1">
    <citation type="submission" date="2020-08" db="EMBL/GenBank/DDBJ databases">
        <title>Genome public.</title>
        <authorList>
            <person name="Liu C."/>
            <person name="Sun Q."/>
        </authorList>
    </citation>
    <scope>NUCLEOTIDE SEQUENCE [LARGE SCALE GENOMIC DNA]</scope>
    <source>
        <strain evidence="8 9">NSJ-7</strain>
    </source>
</reference>
<dbReference type="PANTHER" id="PTHR39206">
    <property type="entry name" value="SLL8004 PROTEIN"/>
    <property type="match status" value="1"/>
</dbReference>
<dbReference type="Gene3D" id="3.40.50.300">
    <property type="entry name" value="P-loop containing nucleotide triphosphate hydrolases"/>
    <property type="match status" value="1"/>
</dbReference>
<name>A0ABR7FPS4_9FIRM</name>
<keyword evidence="3" id="KW-0547">Nucleotide-binding</keyword>
<sequence>MAGENMERKPEILVFAGPNGSGKSTITELIEVIGEYVNADDIQRTTGCTNMEAALLAEKRRNDLLQQKRDFTFETVLSTERNIKLLQKAKAEGYFIKCIYVLTSNSDINVERVASRVLSGGHDVPKEKILCRYERAMKLIPDLIKTCDIIHIYDNSQRPFRIYKNRKGREFVWASDFWTEEQIKELVARERC</sequence>
<evidence type="ECO:0000256" key="1">
    <source>
        <dbReference type="ARBA" id="ARBA00009104"/>
    </source>
</evidence>
<evidence type="ECO:0000256" key="3">
    <source>
        <dbReference type="ARBA" id="ARBA00022741"/>
    </source>
</evidence>
<evidence type="ECO:0000313" key="8">
    <source>
        <dbReference type="EMBL" id="MBC5677164.1"/>
    </source>
</evidence>